<feature type="domain" description="YknX-like beta-barrel" evidence="3">
    <location>
        <begin position="3"/>
        <end position="70"/>
    </location>
</feature>
<reference evidence="4" key="1">
    <citation type="submission" date="2019-08" db="EMBL/GenBank/DDBJ databases">
        <authorList>
            <person name="Kucharzyk K."/>
            <person name="Murdoch R.W."/>
            <person name="Higgins S."/>
            <person name="Loffler F."/>
        </authorList>
    </citation>
    <scope>NUCLEOTIDE SEQUENCE</scope>
</reference>
<proteinExistence type="predicted"/>
<dbReference type="GO" id="GO:0030313">
    <property type="term" value="C:cell envelope"/>
    <property type="evidence" value="ECO:0007669"/>
    <property type="project" value="UniProtKB-SubCell"/>
</dbReference>
<dbReference type="PANTHER" id="PTHR32347:SF23">
    <property type="entry name" value="BLL5650 PROTEIN"/>
    <property type="match status" value="1"/>
</dbReference>
<protein>
    <recommendedName>
        <fullName evidence="3">YknX-like beta-barrel domain-containing protein</fullName>
    </recommendedName>
</protein>
<dbReference type="PANTHER" id="PTHR32347">
    <property type="entry name" value="EFFLUX SYSTEM COMPONENT YKNX-RELATED"/>
    <property type="match status" value="1"/>
</dbReference>
<keyword evidence="2" id="KW-0175">Coiled coil</keyword>
<evidence type="ECO:0000256" key="1">
    <source>
        <dbReference type="ARBA" id="ARBA00004196"/>
    </source>
</evidence>
<name>A0A645HFJ1_9ZZZZ</name>
<dbReference type="AlphaFoldDB" id="A0A645HFJ1"/>
<evidence type="ECO:0000259" key="3">
    <source>
        <dbReference type="Pfam" id="PF25990"/>
    </source>
</evidence>
<comment type="subcellular location">
    <subcellularLocation>
        <location evidence="1">Cell envelope</location>
    </subcellularLocation>
</comment>
<dbReference type="EMBL" id="VSSQ01091650">
    <property type="protein sequence ID" value="MPN37152.1"/>
    <property type="molecule type" value="Genomic_DNA"/>
</dbReference>
<organism evidence="4">
    <name type="scientific">bioreactor metagenome</name>
    <dbReference type="NCBI Taxonomy" id="1076179"/>
    <lineage>
        <taxon>unclassified sequences</taxon>
        <taxon>metagenomes</taxon>
        <taxon>ecological metagenomes</taxon>
    </lineage>
</organism>
<sequence length="75" mass="8197">MLGQKAEITVDSFPDKKFPANVTFISPEAEFTPKTVQTAEERVKLVFAVEVTAETKDGQLKPGMPADVTIDLSNE</sequence>
<evidence type="ECO:0000256" key="2">
    <source>
        <dbReference type="ARBA" id="ARBA00023054"/>
    </source>
</evidence>
<evidence type="ECO:0000313" key="4">
    <source>
        <dbReference type="EMBL" id="MPN37152.1"/>
    </source>
</evidence>
<dbReference type="GO" id="GO:0055085">
    <property type="term" value="P:transmembrane transport"/>
    <property type="evidence" value="ECO:0007669"/>
    <property type="project" value="InterPro"/>
</dbReference>
<dbReference type="Gene3D" id="2.40.30.170">
    <property type="match status" value="1"/>
</dbReference>
<comment type="caution">
    <text evidence="4">The sequence shown here is derived from an EMBL/GenBank/DDBJ whole genome shotgun (WGS) entry which is preliminary data.</text>
</comment>
<dbReference type="Pfam" id="PF25990">
    <property type="entry name" value="Beta-barrel_YknX"/>
    <property type="match status" value="1"/>
</dbReference>
<accession>A0A645HFJ1</accession>
<dbReference type="InterPro" id="IPR050465">
    <property type="entry name" value="UPF0194_transport"/>
</dbReference>
<gene>
    <name evidence="4" type="ORF">SDC9_184668</name>
</gene>
<dbReference type="InterPro" id="IPR058636">
    <property type="entry name" value="Beta-barrel_YknX"/>
</dbReference>